<dbReference type="InterPro" id="IPR036291">
    <property type="entry name" value="NAD(P)-bd_dom_sf"/>
</dbReference>
<dbReference type="PRINTS" id="PR00081">
    <property type="entry name" value="GDHRDH"/>
</dbReference>
<dbReference type="Pfam" id="PF13561">
    <property type="entry name" value="adh_short_C2"/>
    <property type="match status" value="1"/>
</dbReference>
<evidence type="ECO:0000313" key="4">
    <source>
        <dbReference type="Proteomes" id="UP000558284"/>
    </source>
</evidence>
<dbReference type="PROSITE" id="PS00061">
    <property type="entry name" value="ADH_SHORT"/>
    <property type="match status" value="1"/>
</dbReference>
<dbReference type="InterPro" id="IPR002347">
    <property type="entry name" value="SDR_fam"/>
</dbReference>
<accession>A0A838BFN9</accession>
<keyword evidence="4" id="KW-1185">Reference proteome</keyword>
<proteinExistence type="inferred from homology"/>
<dbReference type="Proteomes" id="UP000558284">
    <property type="component" value="Unassembled WGS sequence"/>
</dbReference>
<dbReference type="EMBL" id="JACDTY010000026">
    <property type="protein sequence ID" value="MBA1144701.1"/>
    <property type="molecule type" value="Genomic_DNA"/>
</dbReference>
<dbReference type="SUPFAM" id="SSF51735">
    <property type="entry name" value="NAD(P)-binding Rossmann-fold domains"/>
    <property type="match status" value="1"/>
</dbReference>
<dbReference type="AlphaFoldDB" id="A0A838BFN9"/>
<reference evidence="3 4" key="1">
    <citation type="submission" date="2020-07" db="EMBL/GenBank/DDBJ databases">
        <title>Definition of the novel symbiovar canariense within Mesorhizobium novociceri, a new species of genus Mesorhizobium nodulating Cicer canariense in the Caldera de Taburiente National Park (La Palma, Canary Islands).</title>
        <authorList>
            <person name="Leon-Barrios M."/>
            <person name="Perez-Yepez J."/>
            <person name="Flores-Felix J.D."/>
            <person name="Ramirez-Baena M.H."/>
            <person name="Pulido-Suarez L."/>
            <person name="Igual J.M."/>
            <person name="Velazquez E."/>
            <person name="Peix A."/>
        </authorList>
    </citation>
    <scope>NUCLEOTIDE SEQUENCE [LARGE SCALE GENOMIC DNA]</scope>
    <source>
        <strain evidence="3 4">CCANP35</strain>
    </source>
</reference>
<dbReference type="Gene3D" id="3.40.50.720">
    <property type="entry name" value="NAD(P)-binding Rossmann-like Domain"/>
    <property type="match status" value="1"/>
</dbReference>
<evidence type="ECO:0000256" key="2">
    <source>
        <dbReference type="ARBA" id="ARBA00023002"/>
    </source>
</evidence>
<dbReference type="NCBIfam" id="NF005559">
    <property type="entry name" value="PRK07231.1"/>
    <property type="match status" value="1"/>
</dbReference>
<evidence type="ECO:0000256" key="1">
    <source>
        <dbReference type="ARBA" id="ARBA00006484"/>
    </source>
</evidence>
<evidence type="ECO:0000313" key="3">
    <source>
        <dbReference type="EMBL" id="MBA1144701.1"/>
    </source>
</evidence>
<dbReference type="PANTHER" id="PTHR43669:SF14">
    <property type="entry name" value="OXIDOREDUCTASE"/>
    <property type="match status" value="1"/>
</dbReference>
<comment type="similarity">
    <text evidence="1">Belongs to the short-chain dehydrogenases/reductases (SDR) family.</text>
</comment>
<dbReference type="EC" id="1.1.1.47" evidence="3"/>
<comment type="caution">
    <text evidence="3">The sequence shown here is derived from an EMBL/GenBank/DDBJ whole genome shotgun (WGS) entry which is preliminary data.</text>
</comment>
<protein>
    <submittedName>
        <fullName evidence="3">Glucose 1-dehydrogenase</fullName>
        <ecNumber evidence="3">1.1.1.47</ecNumber>
    </submittedName>
</protein>
<dbReference type="PRINTS" id="PR00080">
    <property type="entry name" value="SDRFAMILY"/>
</dbReference>
<dbReference type="PANTHER" id="PTHR43669">
    <property type="entry name" value="5-KETO-D-GLUCONATE 5-REDUCTASE"/>
    <property type="match status" value="1"/>
</dbReference>
<dbReference type="InterPro" id="IPR020904">
    <property type="entry name" value="Sc_DH/Rdtase_CS"/>
</dbReference>
<gene>
    <name evidence="3" type="ORF">H0241_31340</name>
</gene>
<dbReference type="RefSeq" id="WP_181061631.1">
    <property type="nucleotide sequence ID" value="NZ_JACDTY010000026.1"/>
</dbReference>
<name>A0A838BFN9_9HYPH</name>
<dbReference type="FunFam" id="3.40.50.720:FF:000084">
    <property type="entry name" value="Short-chain dehydrogenase reductase"/>
    <property type="match status" value="1"/>
</dbReference>
<keyword evidence="2 3" id="KW-0560">Oxidoreductase</keyword>
<organism evidence="3 4">
    <name type="scientific">Mesorhizobium neociceri</name>
    <dbReference type="NCBI Taxonomy" id="1307853"/>
    <lineage>
        <taxon>Bacteria</taxon>
        <taxon>Pseudomonadati</taxon>
        <taxon>Pseudomonadota</taxon>
        <taxon>Alphaproteobacteria</taxon>
        <taxon>Hyphomicrobiales</taxon>
        <taxon>Phyllobacteriaceae</taxon>
        <taxon>Mesorhizobium</taxon>
    </lineage>
</organism>
<dbReference type="GO" id="GO:0047936">
    <property type="term" value="F:glucose 1-dehydrogenase [NAD(P)+] activity"/>
    <property type="evidence" value="ECO:0007669"/>
    <property type="project" value="UniProtKB-EC"/>
</dbReference>
<sequence length="264" mass="28340">MRGLTDKRVLITGAAQGIGSATAMRFAEEGSIVILNDLQGSDALRQTAASIADRYGTDRVGGVVPGDLSDPRQVETMFEEAVDLAGQVDILINNAGINREHASHEFPLEDFDAVLDVNLRGAFICSKLAVRHFLSRGIGGVILNNSSNHETIPKPRFIAYAASKGGLGMLMRTLALEYAAQGIRVNNVAPGATVTPLNRSWVFDPDKRAAVEAHIPLGRIADAEEVAAAFAFLASDDARYITGHTLYVDGGLTIYPDYRENWAS</sequence>